<proteinExistence type="predicted"/>
<evidence type="ECO:0000256" key="1">
    <source>
        <dbReference type="SAM" id="MobiDB-lite"/>
    </source>
</evidence>
<evidence type="ECO:0000313" key="2">
    <source>
        <dbReference type="EMBL" id="ACV35007.1"/>
    </source>
</evidence>
<feature type="compositionally biased region" description="Low complexity" evidence="1">
    <location>
        <begin position="104"/>
        <end position="119"/>
    </location>
</feature>
<reference evidence="2" key="2">
    <citation type="submission" date="2009-09" db="EMBL/GenBank/DDBJ databases">
        <title>Complete sequence of chromosome of Candidatus Accumulibacter phosphatis clade IIA str. UW-1.</title>
        <authorList>
            <consortium name="US DOE Joint Genome Institute"/>
            <person name="Martin H.G."/>
            <person name="Ivanova N."/>
            <person name="Kunin V."/>
            <person name="Warnecke F."/>
            <person name="Barry K."/>
            <person name="He S."/>
            <person name="Salamov A."/>
            <person name="Szeto E."/>
            <person name="Dalin E."/>
            <person name="Pangilinan J.L."/>
            <person name="Lapidus A."/>
            <person name="Lowry S."/>
            <person name="Kyrpides N.C."/>
            <person name="McMahon K.D."/>
            <person name="Hugenholtz P."/>
        </authorList>
    </citation>
    <scope>NUCLEOTIDE SEQUENCE [LARGE SCALE GENOMIC DNA]</scope>
    <source>
        <strain evidence="2">UW-1</strain>
    </source>
</reference>
<name>C7RUF5_ACCRE</name>
<dbReference type="STRING" id="522306.CAP2UW1_1697"/>
<feature type="compositionally biased region" description="Low complexity" evidence="1">
    <location>
        <begin position="172"/>
        <end position="183"/>
    </location>
</feature>
<organism evidence="2">
    <name type="scientific">Accumulibacter regalis</name>
    <dbReference type="NCBI Taxonomy" id="522306"/>
    <lineage>
        <taxon>Bacteria</taxon>
        <taxon>Pseudomonadati</taxon>
        <taxon>Pseudomonadota</taxon>
        <taxon>Betaproteobacteria</taxon>
        <taxon>Candidatus Accumulibacter</taxon>
    </lineage>
</organism>
<sequence>MPPAWTPIKLAPDEALRVLFVFAEARGSHPRERAQPGPQSAPTPSAADRRTEQRAARALRRAHLGTGRAGSGIHRLPPGGGGEAGGGRQRARRHGQDRAHRRSAGAVGVALRVGAALSGQAEPARVRGAGCGVPRPRLDQRARHRPAGPRCPGGLVRRAVRRARRLRAGDHPGAPGPRASRAVARSRRPSRASPTCSPTPPSLRWRSGSASAR</sequence>
<gene>
    <name evidence="2" type="ordered locus">CAP2UW1_1697</name>
</gene>
<dbReference type="HOGENOM" id="CLU_1292100_0_0_4"/>
<feature type="region of interest" description="Disordered" evidence="1">
    <location>
        <begin position="27"/>
        <end position="213"/>
    </location>
</feature>
<protein>
    <submittedName>
        <fullName evidence="2">Uncharacterized protein</fullName>
    </submittedName>
</protein>
<feature type="compositionally biased region" description="Gly residues" evidence="1">
    <location>
        <begin position="78"/>
        <end position="88"/>
    </location>
</feature>
<feature type="compositionally biased region" description="Basic residues" evidence="1">
    <location>
        <begin position="89"/>
        <end position="103"/>
    </location>
</feature>
<dbReference type="EMBL" id="CP001715">
    <property type="protein sequence ID" value="ACV35007.1"/>
    <property type="molecule type" value="Genomic_DNA"/>
</dbReference>
<accession>C7RUF5</accession>
<reference evidence="2" key="1">
    <citation type="submission" date="2009-08" db="EMBL/GenBank/DDBJ databases">
        <authorList>
            <consortium name="US DOE Joint Genome Institute"/>
            <person name="Lucas S."/>
            <person name="Copeland A."/>
            <person name="Lapidus A."/>
            <person name="Glavina del Rio T."/>
            <person name="Dalin E."/>
            <person name="Tice H."/>
            <person name="Bruce D."/>
            <person name="Barry K."/>
            <person name="Pitluck S."/>
            <person name="Lowry S."/>
            <person name="Larimer F."/>
            <person name="Land M."/>
            <person name="Hauser L."/>
            <person name="Kyrpides N."/>
            <person name="Ivanova N."/>
            <person name="McMahon K.D."/>
            <person name="Hugenholtz P."/>
        </authorList>
    </citation>
    <scope>NUCLEOTIDE SEQUENCE</scope>
    <source>
        <strain evidence="2">UW-1</strain>
    </source>
</reference>
<dbReference type="AlphaFoldDB" id="C7RUF5"/>
<dbReference type="KEGG" id="app:CAP2UW1_1697"/>